<proteinExistence type="predicted"/>
<dbReference type="EMBL" id="JPKZ01001631">
    <property type="protein sequence ID" value="KHN80927.1"/>
    <property type="molecule type" value="Genomic_DNA"/>
</dbReference>
<keyword evidence="1" id="KW-0472">Membrane</keyword>
<reference evidence="2 3" key="1">
    <citation type="submission" date="2014-11" db="EMBL/GenBank/DDBJ databases">
        <title>Genetic blueprint of the zoonotic pathogen Toxocara canis.</title>
        <authorList>
            <person name="Zhu X.-Q."/>
            <person name="Korhonen P.K."/>
            <person name="Cai H."/>
            <person name="Young N.D."/>
            <person name="Nejsum P."/>
            <person name="von Samson-Himmelstjerna G."/>
            <person name="Boag P.R."/>
            <person name="Tan P."/>
            <person name="Li Q."/>
            <person name="Min J."/>
            <person name="Yang Y."/>
            <person name="Wang X."/>
            <person name="Fang X."/>
            <person name="Hall R.S."/>
            <person name="Hofmann A."/>
            <person name="Sternberg P.W."/>
            <person name="Jex A.R."/>
            <person name="Gasser R.B."/>
        </authorList>
    </citation>
    <scope>NUCLEOTIDE SEQUENCE [LARGE SCALE GENOMIC DNA]</scope>
    <source>
        <strain evidence="2">PN_DK_2014</strain>
    </source>
</reference>
<keyword evidence="1" id="KW-1133">Transmembrane helix</keyword>
<accession>A0A0B2VHH4</accession>
<feature type="transmembrane region" description="Helical" evidence="1">
    <location>
        <begin position="27"/>
        <end position="49"/>
    </location>
</feature>
<evidence type="ECO:0000313" key="3">
    <source>
        <dbReference type="Proteomes" id="UP000031036"/>
    </source>
</evidence>
<organism evidence="2 3">
    <name type="scientific">Toxocara canis</name>
    <name type="common">Canine roundworm</name>
    <dbReference type="NCBI Taxonomy" id="6265"/>
    <lineage>
        <taxon>Eukaryota</taxon>
        <taxon>Metazoa</taxon>
        <taxon>Ecdysozoa</taxon>
        <taxon>Nematoda</taxon>
        <taxon>Chromadorea</taxon>
        <taxon>Rhabditida</taxon>
        <taxon>Spirurina</taxon>
        <taxon>Ascaridomorpha</taxon>
        <taxon>Ascaridoidea</taxon>
        <taxon>Toxocaridae</taxon>
        <taxon>Toxocara</taxon>
    </lineage>
</organism>
<sequence length="148" mass="16568">MLYDGKLQVQPFAEWWPRVQLGCGDTFVISLVMVTVAVIVLIWSSVMIVGTMREFGGCEEDEWSRATCEQITCSPQRSMVIVKTRRCSGNRFESITRNCTFPTECSPTWSAKEDNCSLTKGGKEVRVMLMKPNKVNNDAIVAFAGLNC</sequence>
<keyword evidence="3" id="KW-1185">Reference proteome</keyword>
<keyword evidence="1" id="KW-0812">Transmembrane</keyword>
<name>A0A0B2VHH4_TOXCA</name>
<comment type="caution">
    <text evidence="2">The sequence shown here is derived from an EMBL/GenBank/DDBJ whole genome shotgun (WGS) entry which is preliminary data.</text>
</comment>
<evidence type="ECO:0000313" key="2">
    <source>
        <dbReference type="EMBL" id="KHN80927.1"/>
    </source>
</evidence>
<dbReference type="Proteomes" id="UP000031036">
    <property type="component" value="Unassembled WGS sequence"/>
</dbReference>
<dbReference type="AlphaFoldDB" id="A0A0B2VHH4"/>
<evidence type="ECO:0000256" key="1">
    <source>
        <dbReference type="SAM" id="Phobius"/>
    </source>
</evidence>
<gene>
    <name evidence="2" type="ORF">Tcan_02000</name>
</gene>
<protein>
    <submittedName>
        <fullName evidence="2">Uncharacterized protein</fullName>
    </submittedName>
</protein>